<organism evidence="2 3">
    <name type="scientific">Spodoptera exigua</name>
    <name type="common">Beet armyworm</name>
    <name type="synonym">Noctua fulgens</name>
    <dbReference type="NCBI Taxonomy" id="7107"/>
    <lineage>
        <taxon>Eukaryota</taxon>
        <taxon>Metazoa</taxon>
        <taxon>Ecdysozoa</taxon>
        <taxon>Arthropoda</taxon>
        <taxon>Hexapoda</taxon>
        <taxon>Insecta</taxon>
        <taxon>Pterygota</taxon>
        <taxon>Neoptera</taxon>
        <taxon>Endopterygota</taxon>
        <taxon>Lepidoptera</taxon>
        <taxon>Glossata</taxon>
        <taxon>Ditrysia</taxon>
        <taxon>Noctuoidea</taxon>
        <taxon>Noctuidae</taxon>
        <taxon>Amphipyrinae</taxon>
        <taxon>Spodoptera</taxon>
    </lineage>
</organism>
<sequence length="211" mass="24388">MADELDLDVAPGDLSEECRLFFRERYRGRSLPPNLSGILNQTQSGDAQTSQASGSGVKANAQGQQAGAAKEKKPAPEQKATRTPRKRKPEDEELVAKRNKCYELRSEYNKYRVEFRHFQDHRTANRQKEQIKHTYGQLQTQIKNYKLFVEKKKLDIDEDILNLDKLITGTKENNYQKTVEEEECENTEKEPQISIAKNNEDTYNIIIKIPK</sequence>
<gene>
    <name evidence="2" type="ORF">HF086_009641</name>
</gene>
<name>A0A922MTV8_SPOEX</name>
<evidence type="ECO:0000313" key="2">
    <source>
        <dbReference type="EMBL" id="KAH9642277.1"/>
    </source>
</evidence>
<feature type="compositionally biased region" description="Polar residues" evidence="1">
    <location>
        <begin position="37"/>
        <end position="54"/>
    </location>
</feature>
<comment type="caution">
    <text evidence="2">The sequence shown here is derived from an EMBL/GenBank/DDBJ whole genome shotgun (WGS) entry which is preliminary data.</text>
</comment>
<dbReference type="AlphaFoldDB" id="A0A922MTV8"/>
<proteinExistence type="predicted"/>
<protein>
    <submittedName>
        <fullName evidence="2">Uncharacterized protein</fullName>
    </submittedName>
</protein>
<accession>A0A922MTV8</accession>
<evidence type="ECO:0000313" key="3">
    <source>
        <dbReference type="Proteomes" id="UP000814243"/>
    </source>
</evidence>
<dbReference type="EMBL" id="JACEFF010000192">
    <property type="protein sequence ID" value="KAH9642277.1"/>
    <property type="molecule type" value="Genomic_DNA"/>
</dbReference>
<evidence type="ECO:0000256" key="1">
    <source>
        <dbReference type="SAM" id="MobiDB-lite"/>
    </source>
</evidence>
<feature type="compositionally biased region" description="Basic and acidic residues" evidence="1">
    <location>
        <begin position="69"/>
        <end position="80"/>
    </location>
</feature>
<feature type="region of interest" description="Disordered" evidence="1">
    <location>
        <begin position="29"/>
        <end position="94"/>
    </location>
</feature>
<dbReference type="Proteomes" id="UP000814243">
    <property type="component" value="Unassembled WGS sequence"/>
</dbReference>
<reference evidence="2" key="1">
    <citation type="journal article" date="2021" name="G3 (Bethesda)">
        <title>Genome and transcriptome analysis of the beet armyworm Spodoptera exigua reveals targets for pest control. .</title>
        <authorList>
            <person name="Simon S."/>
            <person name="Breeschoten T."/>
            <person name="Jansen H.J."/>
            <person name="Dirks R.P."/>
            <person name="Schranz M.E."/>
            <person name="Ros V.I.D."/>
        </authorList>
    </citation>
    <scope>NUCLEOTIDE SEQUENCE</scope>
    <source>
        <strain evidence="2">TB_SE_WUR_2020</strain>
    </source>
</reference>